<feature type="compositionally biased region" description="Basic and acidic residues" evidence="1">
    <location>
        <begin position="1"/>
        <end position="12"/>
    </location>
</feature>
<name>A0ABW2D1U1_9ACTN</name>
<dbReference type="EMBL" id="JBHSYS010000001">
    <property type="protein sequence ID" value="MFC6956272.1"/>
    <property type="molecule type" value="Genomic_DNA"/>
</dbReference>
<reference evidence="4" key="1">
    <citation type="journal article" date="2019" name="Int. J. Syst. Evol. Microbiol.">
        <title>The Global Catalogue of Microorganisms (GCM) 10K type strain sequencing project: providing services to taxonomists for standard genome sequencing and annotation.</title>
        <authorList>
            <consortium name="The Broad Institute Genomics Platform"/>
            <consortium name="The Broad Institute Genome Sequencing Center for Infectious Disease"/>
            <person name="Wu L."/>
            <person name="Ma J."/>
        </authorList>
    </citation>
    <scope>NUCLEOTIDE SEQUENCE [LARGE SCALE GENOMIC DNA]</scope>
    <source>
        <strain evidence="4">KACC 12634</strain>
    </source>
</reference>
<evidence type="ECO:0000313" key="3">
    <source>
        <dbReference type="EMBL" id="MFC6956272.1"/>
    </source>
</evidence>
<feature type="compositionally biased region" description="Basic and acidic residues" evidence="1">
    <location>
        <begin position="20"/>
        <end position="29"/>
    </location>
</feature>
<protein>
    <submittedName>
        <fullName evidence="3">DUF4132 domain-containing protein</fullName>
    </submittedName>
</protein>
<proteinExistence type="predicted"/>
<feature type="domain" description="DUF4132" evidence="2">
    <location>
        <begin position="760"/>
        <end position="871"/>
    </location>
</feature>
<evidence type="ECO:0000256" key="1">
    <source>
        <dbReference type="SAM" id="MobiDB-lite"/>
    </source>
</evidence>
<evidence type="ECO:0000313" key="4">
    <source>
        <dbReference type="Proteomes" id="UP001596470"/>
    </source>
</evidence>
<sequence>MSELLPHEDPDPARPWLDYRGSRELDPAPRRGFPSARAYEPDPDMPGHWAAVRDAAEAGLRDAAGSPVTEPAIAAAMRSYLDGGADPLGAAAALEIASAVTSLYEVSRRYAQIEVWTGEHGAAFAAEALMRQCEIRVVNQHGKNYSRVAWRGETPAVVWAPAKPLGAEWGRGTECRQLRTVLSALPEEEYRPFRAVLEPYGRNHRQRLVRAYLMPTERDWAAEALAEWRERDSKTWRDQNRLAGIASSLDELREAGLDLLSNIGGHAPAVAALVEAFGAECAPLFVASVEAGTREYQGKATIHEVIAGLPHDAAVAYLLGNLVTERTGPLVRSAAERFPRRTLRVIARLAADADPSLRSRFAHVVASVPALGAAREAAPADVRDAVDRLTGLADAPPEAAELHAFLAGPPWTRKAPKRKKLIVDIAPSGEDGLVWREGERDRWRESPDAVQRRLAETGEPAEALAALAKSANGHRALPPLAGPAAARVAADWLVRLRSTRLSVGDWLDRHGLDAAVWIAPDAVGRAGKPRKAAEAVLRDVARRFGDAMVLEAVARYGEEAAASVAEILAVDPLDLDGRKAPKVPEWAEPVLGMPVLLRGGRERLPREALAHVVGAMALDSPAIPYAGLDIVKEQCDPASLSAFSWAVLESWEINDAPAKDAWALTQLARFADADAVARLEALVREWPDRSLSKRALNGLEVLGAVESEHALRAVHRLTRFRGSKAVKAAAVNQLELVAAGLGLDTEQLADRLVPDTGTAAVAAEQATRLERAMADGRTWAVAEFREHLLAHPLLGELARRLVWQADGTAFRIAEDDTFADAEDDAVELPEGAAVRLAHPVLLGGALDAWVRQLADYEVLQPFNQLGRPAHTAAGLAPLEGRKARTGPLHGLAKSTWSAVRDGSTTVAIERRFRTGTVRADFSPGYGGGPYFDADAVQVLDAVRLPAGLDPVSFSEAVADLGKAAKA</sequence>
<organism evidence="3 4">
    <name type="scientific">Glycomyces mayteni</name>
    <dbReference type="NCBI Taxonomy" id="543887"/>
    <lineage>
        <taxon>Bacteria</taxon>
        <taxon>Bacillati</taxon>
        <taxon>Actinomycetota</taxon>
        <taxon>Actinomycetes</taxon>
        <taxon>Glycomycetales</taxon>
        <taxon>Glycomycetaceae</taxon>
        <taxon>Glycomyces</taxon>
    </lineage>
</organism>
<keyword evidence="4" id="KW-1185">Reference proteome</keyword>
<feature type="region of interest" description="Disordered" evidence="1">
    <location>
        <begin position="1"/>
        <end position="48"/>
    </location>
</feature>
<dbReference type="Proteomes" id="UP001596470">
    <property type="component" value="Unassembled WGS sequence"/>
</dbReference>
<dbReference type="InterPro" id="IPR025406">
    <property type="entry name" value="DUF4132"/>
</dbReference>
<accession>A0ABW2D1U1</accession>
<dbReference type="Pfam" id="PF13569">
    <property type="entry name" value="DUF4132"/>
    <property type="match status" value="1"/>
</dbReference>
<gene>
    <name evidence="3" type="ORF">ACFQS3_03580</name>
</gene>
<evidence type="ECO:0000259" key="2">
    <source>
        <dbReference type="Pfam" id="PF13569"/>
    </source>
</evidence>
<dbReference type="RefSeq" id="WP_382353958.1">
    <property type="nucleotide sequence ID" value="NZ_JBHMBP010000004.1"/>
</dbReference>
<comment type="caution">
    <text evidence="3">The sequence shown here is derived from an EMBL/GenBank/DDBJ whole genome shotgun (WGS) entry which is preliminary data.</text>
</comment>